<organism evidence="5 6">
    <name type="scientific">Halosimplex carlsbadense 2-9-1</name>
    <dbReference type="NCBI Taxonomy" id="797114"/>
    <lineage>
        <taxon>Archaea</taxon>
        <taxon>Methanobacteriati</taxon>
        <taxon>Methanobacteriota</taxon>
        <taxon>Stenosarchaea group</taxon>
        <taxon>Halobacteria</taxon>
        <taxon>Halobacteriales</taxon>
        <taxon>Haloarculaceae</taxon>
        <taxon>Halosimplex</taxon>
    </lineage>
</organism>
<reference evidence="5 6" key="1">
    <citation type="journal article" date="2014" name="PLoS Genet.">
        <title>Phylogenetically driven sequencing of extremely halophilic archaea reveals strategies for static and dynamic osmo-response.</title>
        <authorList>
            <person name="Becker E.A."/>
            <person name="Seitzer P.M."/>
            <person name="Tritt A."/>
            <person name="Larsen D."/>
            <person name="Krusor M."/>
            <person name="Yao A.I."/>
            <person name="Wu D."/>
            <person name="Madern D."/>
            <person name="Eisen J.A."/>
            <person name="Darling A.E."/>
            <person name="Facciotti M.T."/>
        </authorList>
    </citation>
    <scope>NUCLEOTIDE SEQUENCE [LARGE SCALE GENOMIC DNA]</scope>
    <source>
        <strain evidence="5 6">2-9-1</strain>
    </source>
</reference>
<protein>
    <submittedName>
        <fullName evidence="5">UspA domain-containing protein</fullName>
    </submittedName>
</protein>
<evidence type="ECO:0000256" key="3">
    <source>
        <dbReference type="ARBA" id="ARBA00022840"/>
    </source>
</evidence>
<dbReference type="RefSeq" id="WP_006885707.1">
    <property type="nucleotide sequence ID" value="NZ_AOIU01000045.1"/>
</dbReference>
<dbReference type="PANTHER" id="PTHR46268:SF27">
    <property type="entry name" value="UNIVERSAL STRESS PROTEIN RV2623"/>
    <property type="match status" value="1"/>
</dbReference>
<dbReference type="Pfam" id="PF00582">
    <property type="entry name" value="Usp"/>
    <property type="match status" value="1"/>
</dbReference>
<evidence type="ECO:0000259" key="4">
    <source>
        <dbReference type="Pfam" id="PF00582"/>
    </source>
</evidence>
<evidence type="ECO:0000313" key="5">
    <source>
        <dbReference type="EMBL" id="ELZ20625.1"/>
    </source>
</evidence>
<keyword evidence="3" id="KW-0067">ATP-binding</keyword>
<dbReference type="AlphaFoldDB" id="M0CBL7"/>
<dbReference type="InterPro" id="IPR014729">
    <property type="entry name" value="Rossmann-like_a/b/a_fold"/>
</dbReference>
<evidence type="ECO:0000256" key="1">
    <source>
        <dbReference type="ARBA" id="ARBA00008791"/>
    </source>
</evidence>
<dbReference type="OrthoDB" id="105697at2157"/>
<dbReference type="STRING" id="797114.C475_20218"/>
<proteinExistence type="inferred from homology"/>
<dbReference type="EMBL" id="AOIU01000045">
    <property type="protein sequence ID" value="ELZ20625.1"/>
    <property type="molecule type" value="Genomic_DNA"/>
</dbReference>
<dbReference type="PATRIC" id="fig|797114.5.peg.4073"/>
<dbReference type="SUPFAM" id="SSF52402">
    <property type="entry name" value="Adenine nucleotide alpha hydrolases-like"/>
    <property type="match status" value="1"/>
</dbReference>
<comment type="caution">
    <text evidence="5">The sequence shown here is derived from an EMBL/GenBank/DDBJ whole genome shotgun (WGS) entry which is preliminary data.</text>
</comment>
<dbReference type="InterPro" id="IPR006016">
    <property type="entry name" value="UspA"/>
</dbReference>
<gene>
    <name evidence="5" type="ORF">C475_20218</name>
</gene>
<evidence type="ECO:0000313" key="6">
    <source>
        <dbReference type="Proteomes" id="UP000011626"/>
    </source>
</evidence>
<dbReference type="PRINTS" id="PR01438">
    <property type="entry name" value="UNVRSLSTRESS"/>
</dbReference>
<keyword evidence="6" id="KW-1185">Reference proteome</keyword>
<accession>M0CBL7</accession>
<sequence length="141" mass="14988">MISRVLVPMDGSEMSERALEYAAEAYPNAEFTVLHVVGEPSPLWGKATGIAVADDIDAAAREHAEPIFERARAIVDDADGDATLDTEVALGHPVRAIINGADDYDTVVIGSHGGTVAERLFVGNVAEKVLRRSPVPVVVVR</sequence>
<name>M0CBL7_9EURY</name>
<keyword evidence="2" id="KW-0547">Nucleotide-binding</keyword>
<evidence type="ECO:0000256" key="2">
    <source>
        <dbReference type="ARBA" id="ARBA00022741"/>
    </source>
</evidence>
<dbReference type="GO" id="GO:0005524">
    <property type="term" value="F:ATP binding"/>
    <property type="evidence" value="ECO:0007669"/>
    <property type="project" value="UniProtKB-KW"/>
</dbReference>
<comment type="similarity">
    <text evidence="1">Belongs to the universal stress protein A family.</text>
</comment>
<dbReference type="InterPro" id="IPR006015">
    <property type="entry name" value="Universal_stress_UspA"/>
</dbReference>
<dbReference type="eggNOG" id="arCOG02053">
    <property type="taxonomic scope" value="Archaea"/>
</dbReference>
<dbReference type="PANTHER" id="PTHR46268">
    <property type="entry name" value="STRESS RESPONSE PROTEIN NHAX"/>
    <property type="match status" value="1"/>
</dbReference>
<feature type="domain" description="UspA" evidence="4">
    <location>
        <begin position="1"/>
        <end position="141"/>
    </location>
</feature>
<dbReference type="CDD" id="cd00293">
    <property type="entry name" value="USP-like"/>
    <property type="match status" value="1"/>
</dbReference>
<dbReference type="Proteomes" id="UP000011626">
    <property type="component" value="Unassembled WGS sequence"/>
</dbReference>
<dbReference type="Gene3D" id="3.40.50.620">
    <property type="entry name" value="HUPs"/>
    <property type="match status" value="1"/>
</dbReference>